<dbReference type="AlphaFoldDB" id="A0AAV9I0T5"/>
<sequence length="544" mass="62265">MCIQRTRNYTCEPGVNHTITYRHFCSSPPPHGFDGGLNRCFDHECEADLDWVTETYAAGEMCPDCTGGREHPVNKPIAVVSSKVEVPNLPADRAAAFRKFPVELYKRRLCRLLWAWFNIPDVSGAPILGHVDYPPNIIRENIGNWIKDDLAIVVSESICPVTPEHGMYQWISNLSPNPEVLDFNISYSYNHWKDCACIPIAEPRLVNPAKWLRLRMAQQLLQSQLWRGQGQDYLLSLAGFQNACLGMYKNNAARLTERTGRSARAAHYYLPVYEYDREAMADRKQKLEAYAESLFAGRYQNDPVMEAELTEDQVGQLKNRYAVASFACLLLAADTGLTLERATEILHEIMEEAVKFNPHLESTFVIGSVEHTAGEKLYMSFTCGSPLAGNWGTAIVFKMWNILNRKTESRWNRFVERDDWRVNLIKQNLKYASADDMRELTEAAERTERKSLTCQICWSEYEEHDSVLKTPCRLKKCDEARRACWYTASCYIKSMRAKYHPELERLPARCTSCTTALEDFDPGEPVKDKSVDPRSSGLFEIWTT</sequence>
<evidence type="ECO:0000313" key="2">
    <source>
        <dbReference type="Proteomes" id="UP001321749"/>
    </source>
</evidence>
<proteinExistence type="predicted"/>
<evidence type="ECO:0000313" key="1">
    <source>
        <dbReference type="EMBL" id="KAK4465564.1"/>
    </source>
</evidence>
<comment type="caution">
    <text evidence="1">The sequence shown here is derived from an EMBL/GenBank/DDBJ whole genome shotgun (WGS) entry which is preliminary data.</text>
</comment>
<reference evidence="1" key="1">
    <citation type="journal article" date="2023" name="Mol. Phylogenet. Evol.">
        <title>Genome-scale phylogeny and comparative genomics of the fungal order Sordariales.</title>
        <authorList>
            <person name="Hensen N."/>
            <person name="Bonometti L."/>
            <person name="Westerberg I."/>
            <person name="Brannstrom I.O."/>
            <person name="Guillou S."/>
            <person name="Cros-Aarteil S."/>
            <person name="Calhoun S."/>
            <person name="Haridas S."/>
            <person name="Kuo A."/>
            <person name="Mondo S."/>
            <person name="Pangilinan J."/>
            <person name="Riley R."/>
            <person name="LaButti K."/>
            <person name="Andreopoulos B."/>
            <person name="Lipzen A."/>
            <person name="Chen C."/>
            <person name="Yan M."/>
            <person name="Daum C."/>
            <person name="Ng V."/>
            <person name="Clum A."/>
            <person name="Steindorff A."/>
            <person name="Ohm R.A."/>
            <person name="Martin F."/>
            <person name="Silar P."/>
            <person name="Natvig D.O."/>
            <person name="Lalanne C."/>
            <person name="Gautier V."/>
            <person name="Ament-Velasquez S.L."/>
            <person name="Kruys A."/>
            <person name="Hutchinson M.I."/>
            <person name="Powell A.J."/>
            <person name="Barry K."/>
            <person name="Miller A.N."/>
            <person name="Grigoriev I.V."/>
            <person name="Debuchy R."/>
            <person name="Gladieux P."/>
            <person name="Hiltunen Thoren M."/>
            <person name="Johannesson H."/>
        </authorList>
    </citation>
    <scope>NUCLEOTIDE SEQUENCE</scope>
    <source>
        <strain evidence="1">PSN324</strain>
    </source>
</reference>
<accession>A0AAV9I0T5</accession>
<organism evidence="1 2">
    <name type="scientific">Cladorrhinum samala</name>
    <dbReference type="NCBI Taxonomy" id="585594"/>
    <lineage>
        <taxon>Eukaryota</taxon>
        <taxon>Fungi</taxon>
        <taxon>Dikarya</taxon>
        <taxon>Ascomycota</taxon>
        <taxon>Pezizomycotina</taxon>
        <taxon>Sordariomycetes</taxon>
        <taxon>Sordariomycetidae</taxon>
        <taxon>Sordariales</taxon>
        <taxon>Podosporaceae</taxon>
        <taxon>Cladorrhinum</taxon>
    </lineage>
</organism>
<dbReference type="Proteomes" id="UP001321749">
    <property type="component" value="Unassembled WGS sequence"/>
</dbReference>
<protein>
    <submittedName>
        <fullName evidence="1">Uncharacterized protein</fullName>
    </submittedName>
</protein>
<keyword evidence="2" id="KW-1185">Reference proteome</keyword>
<gene>
    <name evidence="1" type="ORF">QBC42DRAFT_311700</name>
</gene>
<reference evidence="1" key="2">
    <citation type="submission" date="2023-06" db="EMBL/GenBank/DDBJ databases">
        <authorList>
            <consortium name="Lawrence Berkeley National Laboratory"/>
            <person name="Mondo S.J."/>
            <person name="Hensen N."/>
            <person name="Bonometti L."/>
            <person name="Westerberg I."/>
            <person name="Brannstrom I.O."/>
            <person name="Guillou S."/>
            <person name="Cros-Aarteil S."/>
            <person name="Calhoun S."/>
            <person name="Haridas S."/>
            <person name="Kuo A."/>
            <person name="Pangilinan J."/>
            <person name="Riley R."/>
            <person name="Labutti K."/>
            <person name="Andreopoulos B."/>
            <person name="Lipzen A."/>
            <person name="Chen C."/>
            <person name="Yanf M."/>
            <person name="Daum C."/>
            <person name="Ng V."/>
            <person name="Clum A."/>
            <person name="Steindorff A."/>
            <person name="Ohm R."/>
            <person name="Martin F."/>
            <person name="Silar P."/>
            <person name="Natvig D."/>
            <person name="Lalanne C."/>
            <person name="Gautier V."/>
            <person name="Ament-Velasquez S.L."/>
            <person name="Kruys A."/>
            <person name="Hutchinson M.I."/>
            <person name="Powell A.J."/>
            <person name="Barry K."/>
            <person name="Miller A.N."/>
            <person name="Grigoriev I.V."/>
            <person name="Debuchy R."/>
            <person name="Gladieux P."/>
            <person name="Thoren M.H."/>
            <person name="Johannesson H."/>
        </authorList>
    </citation>
    <scope>NUCLEOTIDE SEQUENCE</scope>
    <source>
        <strain evidence="1">PSN324</strain>
    </source>
</reference>
<name>A0AAV9I0T5_9PEZI</name>
<dbReference type="EMBL" id="MU864938">
    <property type="protein sequence ID" value="KAK4465564.1"/>
    <property type="molecule type" value="Genomic_DNA"/>
</dbReference>